<dbReference type="AlphaFoldDB" id="A0A1K0FII8"/>
<dbReference type="Proteomes" id="UP000182486">
    <property type="component" value="Unassembled WGS sequence"/>
</dbReference>
<name>A0A1K0FII8_9ACTN</name>
<gene>
    <name evidence="1" type="ORF">BG844_20105</name>
</gene>
<sequence length="104" mass="11577">MKDSEPVIVQLYCRFEVAVEDLNAVLNHAAQGLRDAEIDWSNESNTLDEAVKEMKSDLAESVASLVDFDRVLGELPGLEVRRGRYWAEAGPPSERFQPGFGVPQ</sequence>
<accession>A0A1K0FII8</accession>
<dbReference type="EMBL" id="MEIA01000214">
    <property type="protein sequence ID" value="OJF12544.1"/>
    <property type="molecule type" value="Genomic_DNA"/>
</dbReference>
<reference evidence="1 2" key="1">
    <citation type="submission" date="2016-09" db="EMBL/GenBank/DDBJ databases">
        <title>Couchioplanes caeruleus draft genome sequence.</title>
        <authorList>
            <person name="Sheehan J."/>
            <person name="Caffrey P."/>
        </authorList>
    </citation>
    <scope>NUCLEOTIDE SEQUENCE [LARGE SCALE GENOMIC DNA]</scope>
    <source>
        <strain evidence="1 2">DSM 43634</strain>
    </source>
</reference>
<keyword evidence="2" id="KW-1185">Reference proteome</keyword>
<proteinExistence type="predicted"/>
<protein>
    <submittedName>
        <fullName evidence="1">Uncharacterized protein</fullName>
    </submittedName>
</protein>
<evidence type="ECO:0000313" key="1">
    <source>
        <dbReference type="EMBL" id="OJF12544.1"/>
    </source>
</evidence>
<evidence type="ECO:0000313" key="2">
    <source>
        <dbReference type="Proteomes" id="UP000182486"/>
    </source>
</evidence>
<organism evidence="1 2">
    <name type="scientific">Couchioplanes caeruleus subsp. caeruleus</name>
    <dbReference type="NCBI Taxonomy" id="56427"/>
    <lineage>
        <taxon>Bacteria</taxon>
        <taxon>Bacillati</taxon>
        <taxon>Actinomycetota</taxon>
        <taxon>Actinomycetes</taxon>
        <taxon>Micromonosporales</taxon>
        <taxon>Micromonosporaceae</taxon>
        <taxon>Couchioplanes</taxon>
    </lineage>
</organism>
<dbReference type="RefSeq" id="WP_071806882.1">
    <property type="nucleotide sequence ID" value="NZ_MEIA01000214.1"/>
</dbReference>
<comment type="caution">
    <text evidence="1">The sequence shown here is derived from an EMBL/GenBank/DDBJ whole genome shotgun (WGS) entry which is preliminary data.</text>
</comment>